<dbReference type="Proteomes" id="UP001249851">
    <property type="component" value="Unassembled WGS sequence"/>
</dbReference>
<name>A0AAD9QLF7_ACRCE</name>
<accession>A0AAD9QLF7</accession>
<keyword evidence="3" id="KW-1185">Reference proteome</keyword>
<protein>
    <submittedName>
        <fullName evidence="2">Uncharacterized protein</fullName>
    </submittedName>
</protein>
<sequence length="556" mass="64374">MRGRDSCIQNRLIFEHGTRNCRTEARKRGRWICLKMGNSEELPDKTAKKIKIEDESFLADKSKVAGDRDMTNISLNVHSATETTRDETRTRHSNRVHSAGIKCESETLPEVDNRTDEHKHLWEEVAMRYQQILHREYRMLNLPSYARSEGNLYFYYVPVIINPILEHKHPSCDKKPGHETSTSKSEEVIHIPDDDDDHCLTGVKKEQVKIEPKTENSCSFRDYLAKKESPKVQDASSEMVKAVYGSTLQIKKEKDFGNENACIESEMKRKSETFQQSANYSNEWRLEEKEGHIRIFKGYTIEYHPLMSDGLVRPSQVESHFDKRGIKKIVDLKVCVAEQEEELEKLRERPFTKENLNGIVKRKKVTRDKCPSQISWGRPRDYPSVEIHYFPSGERKTSPPRRNARKQALPRRICIRNKTNPNEGSELCSFAKLNKMDSTVNKKPNYLRSKRKRKLTLPSVFQQEIPLDRKTTNSVQSRSNKCGRRLVKGRKKIKKATPVSRIFGQNLRTTASQNRCMEEESETLNCKASMPQDLNQDEFLSICGLVRISGQLNATP</sequence>
<evidence type="ECO:0000256" key="1">
    <source>
        <dbReference type="SAM" id="MobiDB-lite"/>
    </source>
</evidence>
<reference evidence="2" key="1">
    <citation type="journal article" date="2023" name="G3 (Bethesda)">
        <title>Whole genome assembly and annotation of the endangered Caribbean coral Acropora cervicornis.</title>
        <authorList>
            <person name="Selwyn J.D."/>
            <person name="Vollmer S.V."/>
        </authorList>
    </citation>
    <scope>NUCLEOTIDE SEQUENCE</scope>
    <source>
        <strain evidence="2">K2</strain>
    </source>
</reference>
<gene>
    <name evidence="2" type="ORF">P5673_013159</name>
</gene>
<dbReference type="EMBL" id="JARQWQ010000025">
    <property type="protein sequence ID" value="KAK2563453.1"/>
    <property type="molecule type" value="Genomic_DNA"/>
</dbReference>
<reference evidence="2" key="2">
    <citation type="journal article" date="2023" name="Science">
        <title>Genomic signatures of disease resistance in endangered staghorn corals.</title>
        <authorList>
            <person name="Vollmer S.V."/>
            <person name="Selwyn J.D."/>
            <person name="Despard B.A."/>
            <person name="Roesel C.L."/>
        </authorList>
    </citation>
    <scope>NUCLEOTIDE SEQUENCE</scope>
    <source>
        <strain evidence="2">K2</strain>
    </source>
</reference>
<feature type="region of interest" description="Disordered" evidence="1">
    <location>
        <begin position="79"/>
        <end position="98"/>
    </location>
</feature>
<proteinExistence type="predicted"/>
<evidence type="ECO:0000313" key="2">
    <source>
        <dbReference type="EMBL" id="KAK2563453.1"/>
    </source>
</evidence>
<organism evidence="2 3">
    <name type="scientific">Acropora cervicornis</name>
    <name type="common">Staghorn coral</name>
    <dbReference type="NCBI Taxonomy" id="6130"/>
    <lineage>
        <taxon>Eukaryota</taxon>
        <taxon>Metazoa</taxon>
        <taxon>Cnidaria</taxon>
        <taxon>Anthozoa</taxon>
        <taxon>Hexacorallia</taxon>
        <taxon>Scleractinia</taxon>
        <taxon>Astrocoeniina</taxon>
        <taxon>Acroporidae</taxon>
        <taxon>Acropora</taxon>
    </lineage>
</organism>
<evidence type="ECO:0000313" key="3">
    <source>
        <dbReference type="Proteomes" id="UP001249851"/>
    </source>
</evidence>
<comment type="caution">
    <text evidence="2">The sequence shown here is derived from an EMBL/GenBank/DDBJ whole genome shotgun (WGS) entry which is preliminary data.</text>
</comment>
<dbReference type="AlphaFoldDB" id="A0AAD9QLF7"/>